<evidence type="ECO:0000256" key="10">
    <source>
        <dbReference type="ARBA" id="ARBA00023242"/>
    </source>
</evidence>
<proteinExistence type="inferred from homology"/>
<dbReference type="GO" id="GO:0008353">
    <property type="term" value="F:RNA polymerase II CTD heptapeptide repeat kinase activity"/>
    <property type="evidence" value="ECO:0007669"/>
    <property type="project" value="UniProtKB-EC"/>
</dbReference>
<dbReference type="PROSITE" id="PS00107">
    <property type="entry name" value="PROTEIN_KINASE_ATP"/>
    <property type="match status" value="1"/>
</dbReference>
<feature type="domain" description="Protein kinase" evidence="15">
    <location>
        <begin position="25"/>
        <end position="332"/>
    </location>
</feature>
<organism evidence="16 17">
    <name type="scientific">Candidozyma haemuli</name>
    <dbReference type="NCBI Taxonomy" id="45357"/>
    <lineage>
        <taxon>Eukaryota</taxon>
        <taxon>Fungi</taxon>
        <taxon>Dikarya</taxon>
        <taxon>Ascomycota</taxon>
        <taxon>Saccharomycotina</taxon>
        <taxon>Pichiomycetes</taxon>
        <taxon>Metschnikowiaceae</taxon>
        <taxon>Candidozyma</taxon>
    </lineage>
</organism>
<evidence type="ECO:0000313" key="16">
    <source>
        <dbReference type="EMBL" id="PVH21211.1"/>
    </source>
</evidence>
<feature type="region of interest" description="Disordered" evidence="14">
    <location>
        <begin position="338"/>
        <end position="400"/>
    </location>
</feature>
<evidence type="ECO:0000256" key="14">
    <source>
        <dbReference type="SAM" id="MobiDB-lite"/>
    </source>
</evidence>
<dbReference type="GO" id="GO:0030447">
    <property type="term" value="P:filamentous growth"/>
    <property type="evidence" value="ECO:0007669"/>
    <property type="project" value="UniProtKB-ARBA"/>
</dbReference>
<sequence length="400" mass="45221">MVSARQKRAPQPYNKFETMSKLTEFDVIKKIGQGTFGVVQKAKSRKTRELVALKQLINHSAKEGFPITAMREITILKSLNHENVLKITGMIYEEAKANSPEDAVRQRGCFYTISPYMSLDLVGLLENPQIKLTEAMVKCIMKQLLQGVDYIHQEHYLHRDIKAANILIDPHGVVKIADFGLARIYHGKTPLKGLGSGGGERAYTALVVTRWYRSPELLLGERKYGTAVDMWGVGCVFGELFTKKPILVGSSDSNQAQLIFDMVGPPSRENWASASLLPNKQDLNIGLTCKRTLEQRFVPLMGEVGVSLLDKFLTLDPAKRWNAQDALEHEYFRVDPKPLAPEDMPAFEESHEIDRERFKRQRTEGPEPESEKKPRSEPYVSRSNRPGVSGIRTKPVKPRY</sequence>
<comment type="caution">
    <text evidence="16">The sequence shown here is derived from an EMBL/GenBank/DDBJ whole genome shotgun (WGS) entry which is preliminary data.</text>
</comment>
<evidence type="ECO:0000256" key="1">
    <source>
        <dbReference type="ARBA" id="ARBA00004123"/>
    </source>
</evidence>
<dbReference type="Pfam" id="PF00069">
    <property type="entry name" value="Pkinase"/>
    <property type="match status" value="1"/>
</dbReference>
<dbReference type="PROSITE" id="PS50011">
    <property type="entry name" value="PROTEIN_KINASE_DOM"/>
    <property type="match status" value="1"/>
</dbReference>
<comment type="similarity">
    <text evidence="2">Belongs to the protein kinase superfamily. CMGC Ser/Thr protein kinase family. CDC2/CDKX subfamily.</text>
</comment>
<gene>
    <name evidence="16" type="ORF">CXQ85_000179</name>
</gene>
<dbReference type="EMBL" id="PKFO01000005">
    <property type="protein sequence ID" value="PVH21211.1"/>
    <property type="molecule type" value="Genomic_DNA"/>
</dbReference>
<dbReference type="Gene3D" id="1.10.510.10">
    <property type="entry name" value="Transferase(Phosphotransferase) domain 1"/>
    <property type="match status" value="1"/>
</dbReference>
<dbReference type="GO" id="GO:0005524">
    <property type="term" value="F:ATP binding"/>
    <property type="evidence" value="ECO:0007669"/>
    <property type="project" value="UniProtKB-UniRule"/>
</dbReference>
<evidence type="ECO:0000256" key="13">
    <source>
        <dbReference type="RuleBase" id="RU000304"/>
    </source>
</evidence>
<evidence type="ECO:0000256" key="11">
    <source>
        <dbReference type="ARBA" id="ARBA00041018"/>
    </source>
</evidence>
<evidence type="ECO:0000256" key="2">
    <source>
        <dbReference type="ARBA" id="ARBA00006485"/>
    </source>
</evidence>
<name>A0A2V1AWG3_9ASCO</name>
<keyword evidence="17" id="KW-1185">Reference proteome</keyword>
<evidence type="ECO:0000256" key="4">
    <source>
        <dbReference type="ARBA" id="ARBA00012425"/>
    </source>
</evidence>
<dbReference type="InterPro" id="IPR008271">
    <property type="entry name" value="Ser/Thr_kinase_AS"/>
</dbReference>
<keyword evidence="8" id="KW-0418">Kinase</keyword>
<evidence type="ECO:0000259" key="15">
    <source>
        <dbReference type="PROSITE" id="PS50011"/>
    </source>
</evidence>
<comment type="subcellular location">
    <subcellularLocation>
        <location evidence="1">Nucleus</location>
    </subcellularLocation>
</comment>
<dbReference type="STRING" id="45357.A0A2V1AWG3"/>
<dbReference type="Proteomes" id="UP000244309">
    <property type="component" value="Unassembled WGS sequence"/>
</dbReference>
<evidence type="ECO:0000256" key="7">
    <source>
        <dbReference type="ARBA" id="ARBA00022741"/>
    </source>
</evidence>
<dbReference type="FunFam" id="1.10.510.10:FF:000562">
    <property type="entry name" value="Serine/threonine-protein kinase bur1"/>
    <property type="match status" value="1"/>
</dbReference>
<keyword evidence="9 12" id="KW-0067">ATP-binding</keyword>
<keyword evidence="10" id="KW-0539">Nucleus</keyword>
<dbReference type="PROSITE" id="PS00108">
    <property type="entry name" value="PROTEIN_KINASE_ST"/>
    <property type="match status" value="1"/>
</dbReference>
<evidence type="ECO:0000256" key="8">
    <source>
        <dbReference type="ARBA" id="ARBA00022777"/>
    </source>
</evidence>
<evidence type="ECO:0000256" key="9">
    <source>
        <dbReference type="ARBA" id="ARBA00022840"/>
    </source>
</evidence>
<evidence type="ECO:0000256" key="3">
    <source>
        <dbReference type="ARBA" id="ARBA00012409"/>
    </source>
</evidence>
<dbReference type="AlphaFoldDB" id="A0A2V1AWG3"/>
<dbReference type="Gene3D" id="3.30.200.20">
    <property type="entry name" value="Phosphorylase Kinase, domain 1"/>
    <property type="match status" value="1"/>
</dbReference>
<dbReference type="InterPro" id="IPR000719">
    <property type="entry name" value="Prot_kinase_dom"/>
</dbReference>
<feature type="compositionally biased region" description="Basic and acidic residues" evidence="14">
    <location>
        <begin position="348"/>
        <end position="376"/>
    </location>
</feature>
<dbReference type="SUPFAM" id="SSF56112">
    <property type="entry name" value="Protein kinase-like (PK-like)"/>
    <property type="match status" value="1"/>
</dbReference>
<keyword evidence="7 12" id="KW-0547">Nucleotide-binding</keyword>
<keyword evidence="5 13" id="KW-0723">Serine/threonine-protein kinase</keyword>
<dbReference type="OrthoDB" id="28397at2759"/>
<dbReference type="RefSeq" id="XP_025342151.1">
    <property type="nucleotide sequence ID" value="XM_025483936.1"/>
</dbReference>
<dbReference type="InterPro" id="IPR017441">
    <property type="entry name" value="Protein_kinase_ATP_BS"/>
</dbReference>
<protein>
    <recommendedName>
        <fullName evidence="11">Serine/threonine-protein kinase BUR1</fullName>
        <ecNumber evidence="4">2.7.11.22</ecNumber>
        <ecNumber evidence="3">2.7.11.23</ecNumber>
    </recommendedName>
</protein>
<keyword evidence="6" id="KW-0808">Transferase</keyword>
<dbReference type="GO" id="GO:0004693">
    <property type="term" value="F:cyclin-dependent protein serine/threonine kinase activity"/>
    <property type="evidence" value="ECO:0007669"/>
    <property type="project" value="UniProtKB-EC"/>
</dbReference>
<reference evidence="16 17" key="1">
    <citation type="submission" date="2017-12" db="EMBL/GenBank/DDBJ databases">
        <title>Genome Sequence of a Multidrug-Resistant Candida haemulonii Isolate from a Patient with Chronic Leg Ulcers in Israel.</title>
        <authorList>
            <person name="Chow N.A."/>
            <person name="Gade L."/>
            <person name="Batra D."/>
            <person name="Rowe L.A."/>
            <person name="Ben-Ami R."/>
            <person name="Loparev V.N."/>
            <person name="Litvintseva A.P."/>
        </authorList>
    </citation>
    <scope>NUCLEOTIDE SEQUENCE [LARGE SCALE GENOMIC DNA]</scope>
    <source>
        <strain evidence="16 17">B11899</strain>
    </source>
</reference>
<dbReference type="VEuPathDB" id="FungiDB:CXQ85_000179"/>
<dbReference type="EC" id="2.7.11.23" evidence="3"/>
<dbReference type="SMART" id="SM00220">
    <property type="entry name" value="S_TKc"/>
    <property type="match status" value="1"/>
</dbReference>
<dbReference type="GO" id="GO:0005634">
    <property type="term" value="C:nucleus"/>
    <property type="evidence" value="ECO:0007669"/>
    <property type="project" value="UniProtKB-SubCell"/>
</dbReference>
<dbReference type="InterPro" id="IPR050108">
    <property type="entry name" value="CDK"/>
</dbReference>
<evidence type="ECO:0000256" key="12">
    <source>
        <dbReference type="PROSITE-ProRule" id="PRU10141"/>
    </source>
</evidence>
<evidence type="ECO:0000256" key="5">
    <source>
        <dbReference type="ARBA" id="ARBA00022527"/>
    </source>
</evidence>
<dbReference type="InterPro" id="IPR011009">
    <property type="entry name" value="Kinase-like_dom_sf"/>
</dbReference>
<dbReference type="PANTHER" id="PTHR24056:SF233">
    <property type="entry name" value="CYCLIN-DEPENDENT KINASE 9"/>
    <property type="match status" value="1"/>
</dbReference>
<evidence type="ECO:0000313" key="17">
    <source>
        <dbReference type="Proteomes" id="UP000244309"/>
    </source>
</evidence>
<feature type="binding site" evidence="12">
    <location>
        <position position="54"/>
    </location>
    <ligand>
        <name>ATP</name>
        <dbReference type="ChEBI" id="CHEBI:30616"/>
    </ligand>
</feature>
<dbReference type="EC" id="2.7.11.22" evidence="4"/>
<evidence type="ECO:0000256" key="6">
    <source>
        <dbReference type="ARBA" id="ARBA00022679"/>
    </source>
</evidence>
<dbReference type="GeneID" id="37005512"/>
<accession>A0A2V1AWG3</accession>
<dbReference type="PANTHER" id="PTHR24056">
    <property type="entry name" value="CELL DIVISION PROTEIN KINASE"/>
    <property type="match status" value="1"/>
</dbReference>